<gene>
    <name evidence="9" type="ORF">I6G29_06660</name>
</gene>
<dbReference type="EC" id="2.7.13.3" evidence="2"/>
<feature type="transmembrane region" description="Helical" evidence="7">
    <location>
        <begin position="105"/>
        <end position="124"/>
    </location>
</feature>
<feature type="transmembrane region" description="Helical" evidence="7">
    <location>
        <begin position="144"/>
        <end position="170"/>
    </location>
</feature>
<keyword evidence="4" id="KW-0547">Nucleotide-binding</keyword>
<feature type="transmembrane region" description="Helical" evidence="7">
    <location>
        <begin position="30"/>
        <end position="50"/>
    </location>
</feature>
<keyword evidence="6" id="KW-0067">ATP-binding</keyword>
<keyword evidence="7" id="KW-0472">Membrane</keyword>
<evidence type="ECO:0000259" key="8">
    <source>
        <dbReference type="PROSITE" id="PS50109"/>
    </source>
</evidence>
<dbReference type="SUPFAM" id="SSF47384">
    <property type="entry name" value="Homodimeric domain of signal transducing histidine kinase"/>
    <property type="match status" value="1"/>
</dbReference>
<keyword evidence="7" id="KW-1133">Transmembrane helix</keyword>
<evidence type="ECO:0000256" key="6">
    <source>
        <dbReference type="ARBA" id="ARBA00022840"/>
    </source>
</evidence>
<dbReference type="Proteomes" id="UP000594903">
    <property type="component" value="Chromosome"/>
</dbReference>
<dbReference type="InterPro" id="IPR003594">
    <property type="entry name" value="HATPase_dom"/>
</dbReference>
<evidence type="ECO:0000313" key="9">
    <source>
        <dbReference type="EMBL" id="QPT41369.1"/>
    </source>
</evidence>
<evidence type="ECO:0000256" key="7">
    <source>
        <dbReference type="SAM" id="Phobius"/>
    </source>
</evidence>
<dbReference type="SUPFAM" id="SSF55874">
    <property type="entry name" value="ATPase domain of HSP90 chaperone/DNA topoisomerase II/histidine kinase"/>
    <property type="match status" value="1"/>
</dbReference>
<dbReference type="InterPro" id="IPR005467">
    <property type="entry name" value="His_kinase_dom"/>
</dbReference>
<proteinExistence type="predicted"/>
<accession>A0A7T3EXI2</accession>
<name>A0A7T3EXI2_9BURK</name>
<organism evidence="9 10">
    <name type="scientific">Oligella ureolytica</name>
    <dbReference type="NCBI Taxonomy" id="90244"/>
    <lineage>
        <taxon>Bacteria</taxon>
        <taxon>Pseudomonadati</taxon>
        <taxon>Pseudomonadota</taxon>
        <taxon>Betaproteobacteria</taxon>
        <taxon>Burkholderiales</taxon>
        <taxon>Alcaligenaceae</taxon>
        <taxon>Oligella</taxon>
    </lineage>
</organism>
<dbReference type="PANTHER" id="PTHR44936:SF10">
    <property type="entry name" value="SENSOR PROTEIN RSTB"/>
    <property type="match status" value="1"/>
</dbReference>
<dbReference type="Gene3D" id="1.10.287.130">
    <property type="match status" value="1"/>
</dbReference>
<dbReference type="InterPro" id="IPR036097">
    <property type="entry name" value="HisK_dim/P_sf"/>
</dbReference>
<reference evidence="9 10" key="1">
    <citation type="submission" date="2020-12" db="EMBL/GenBank/DDBJ databases">
        <title>FDA dAtabase for Regulatory Grade micrObial Sequences (FDA-ARGOS): Supporting development and validation of Infectious Disease Dx tests.</title>
        <authorList>
            <person name="Sproer C."/>
            <person name="Gronow S."/>
            <person name="Severitt S."/>
            <person name="Schroder I."/>
            <person name="Tallon L."/>
            <person name="Sadzewicz L."/>
            <person name="Zhao X."/>
            <person name="Boylan J."/>
            <person name="Ott S."/>
            <person name="Bowen H."/>
            <person name="Vavikolanu K."/>
            <person name="Mehta A."/>
            <person name="Aluvathingal J."/>
            <person name="Nadendla S."/>
            <person name="Lowell S."/>
            <person name="Myers T."/>
            <person name="Yan Y."/>
            <person name="Sichtig H."/>
        </authorList>
    </citation>
    <scope>NUCLEOTIDE SEQUENCE [LARGE SCALE GENOMIC DNA]</scope>
    <source>
        <strain evidence="9 10">FDAARGOS_872</strain>
    </source>
</reference>
<evidence type="ECO:0000256" key="5">
    <source>
        <dbReference type="ARBA" id="ARBA00022777"/>
    </source>
</evidence>
<keyword evidence="7" id="KW-0812">Transmembrane</keyword>
<feature type="transmembrane region" description="Helical" evidence="7">
    <location>
        <begin position="6"/>
        <end position="23"/>
    </location>
</feature>
<dbReference type="GO" id="GO:0016301">
    <property type="term" value="F:kinase activity"/>
    <property type="evidence" value="ECO:0007669"/>
    <property type="project" value="UniProtKB-KW"/>
</dbReference>
<feature type="domain" description="Histidine kinase" evidence="8">
    <location>
        <begin position="202"/>
        <end position="406"/>
    </location>
</feature>
<evidence type="ECO:0000256" key="2">
    <source>
        <dbReference type="ARBA" id="ARBA00012438"/>
    </source>
</evidence>
<evidence type="ECO:0000256" key="1">
    <source>
        <dbReference type="ARBA" id="ARBA00000085"/>
    </source>
</evidence>
<dbReference type="Pfam" id="PF02518">
    <property type="entry name" value="HATPase_c"/>
    <property type="match status" value="1"/>
</dbReference>
<sequence length="412" mass="46968">MPYARLGMSLILFLVIIYSMLTGNHDNFPILILLQIAFSMVLLSAFLHYVGSRYYAPAVLMRFSLIVDSILLTELIYFTGGANNPLTVLYILPVINAALFCSPRFARILTTIIILCYLLLFFYYRPFSLFEHELAGHAHHDNSMLIHLIGMWVTFSFSALLAMMWISGLVQTVRSHEMRLQQAYQRQQEDEYWLVMGMQMAGLAHELSTPLNNLELIYEELQNMSDLPASAQADVSLIATQLAQCKNSLTRLKQIRPPKEQQVYLYEELKERLAHWRNLRPDVHYQWVRDPNGQKDYHVILHESFWYALFNILNNAADAGEKGIELQSVVTGDNEFHLTIYNHEGHLSEKQLAQAGLDIIDSDKPFGLGLGVRLAHASLSHLGGSLELSNQSKGGVRAYIRLPLQLVDSEEQ</sequence>
<dbReference type="PANTHER" id="PTHR44936">
    <property type="entry name" value="SENSOR PROTEIN CREC"/>
    <property type="match status" value="1"/>
</dbReference>
<keyword evidence="10" id="KW-1185">Reference proteome</keyword>
<dbReference type="EMBL" id="CP065725">
    <property type="protein sequence ID" value="QPT41369.1"/>
    <property type="molecule type" value="Genomic_DNA"/>
</dbReference>
<dbReference type="InterPro" id="IPR050980">
    <property type="entry name" value="2C_sensor_his_kinase"/>
</dbReference>
<dbReference type="InterPro" id="IPR036890">
    <property type="entry name" value="HATPase_C_sf"/>
</dbReference>
<dbReference type="Gene3D" id="3.30.565.10">
    <property type="entry name" value="Histidine kinase-like ATPase, C-terminal domain"/>
    <property type="match status" value="1"/>
</dbReference>
<evidence type="ECO:0000256" key="4">
    <source>
        <dbReference type="ARBA" id="ARBA00022741"/>
    </source>
</evidence>
<evidence type="ECO:0000313" key="10">
    <source>
        <dbReference type="Proteomes" id="UP000594903"/>
    </source>
</evidence>
<keyword evidence="5 9" id="KW-0418">Kinase</keyword>
<keyword evidence="3" id="KW-0808">Transferase</keyword>
<comment type="catalytic activity">
    <reaction evidence="1">
        <text>ATP + protein L-histidine = ADP + protein N-phospho-L-histidine.</text>
        <dbReference type="EC" id="2.7.13.3"/>
    </reaction>
</comment>
<evidence type="ECO:0000256" key="3">
    <source>
        <dbReference type="ARBA" id="ARBA00022679"/>
    </source>
</evidence>
<dbReference type="PROSITE" id="PS50109">
    <property type="entry name" value="HIS_KIN"/>
    <property type="match status" value="1"/>
</dbReference>
<protein>
    <recommendedName>
        <fullName evidence="2">histidine kinase</fullName>
        <ecNumber evidence="2">2.7.13.3</ecNumber>
    </recommendedName>
</protein>
<feature type="transmembrane region" description="Helical" evidence="7">
    <location>
        <begin position="70"/>
        <end position="93"/>
    </location>
</feature>